<dbReference type="GeneID" id="77925168"/>
<reference evidence="1" key="1">
    <citation type="submission" date="2021-09" db="EMBL/GenBank/DDBJ databases">
        <authorList>
            <person name="Prude D.S."/>
            <person name="Stokes N.T."/>
            <person name="Pimienta A.M."/>
            <person name="Mendez E."/>
            <person name="Powell L.D."/>
            <person name="Woodhouse A.S."/>
            <person name="Cunningham F.J."/>
            <person name="Greenfield T.L."/>
            <person name="Smith J.A."/>
            <person name="Hatke H.L."/>
            <person name="Salama S."/>
            <person name="Beyer A.R."/>
            <person name="Klyczek K."/>
            <person name="Garlena R.A."/>
            <person name="Russell D.A."/>
            <person name="Pope W.H."/>
            <person name="Jacobs-Sera D."/>
            <person name="Hatfull G.F."/>
        </authorList>
    </citation>
    <scope>NUCLEOTIDE SEQUENCE</scope>
</reference>
<protein>
    <submittedName>
        <fullName evidence="1">Uncharacterized protein</fullName>
    </submittedName>
</protein>
<organism evidence="1 2">
    <name type="scientific">Arthrobacter phage Sarge</name>
    <dbReference type="NCBI Taxonomy" id="2885974"/>
    <lineage>
        <taxon>Viruses</taxon>
        <taxon>Duplodnaviria</taxon>
        <taxon>Heunggongvirae</taxon>
        <taxon>Uroviricota</taxon>
        <taxon>Caudoviricetes</taxon>
        <taxon>Sargevirus</taxon>
        <taxon>Sargevirus sarge</taxon>
    </lineage>
</organism>
<evidence type="ECO:0000313" key="2">
    <source>
        <dbReference type="Proteomes" id="UP000827738"/>
    </source>
</evidence>
<dbReference type="RefSeq" id="YP_010649614.1">
    <property type="nucleotide sequence ID" value="NC_070770.1"/>
</dbReference>
<sequence length="42" mass="4823">MKLYLIHVSGLIHHVTTRPERHWAYAADLRAAGHDVTTEERA</sequence>
<dbReference type="Proteomes" id="UP000827738">
    <property type="component" value="Segment"/>
</dbReference>
<evidence type="ECO:0000313" key="1">
    <source>
        <dbReference type="EMBL" id="UDL14907.1"/>
    </source>
</evidence>
<name>A0AAE8Y5F1_9CAUD</name>
<dbReference type="EMBL" id="OK040780">
    <property type="protein sequence ID" value="UDL14907.1"/>
    <property type="molecule type" value="Genomic_DNA"/>
</dbReference>
<accession>A0AAE8Y5F1</accession>
<proteinExistence type="predicted"/>
<dbReference type="KEGG" id="vg:77925168"/>
<gene>
    <name evidence="1" type="primary">60</name>
    <name evidence="1" type="ORF">SEA_SARGE_60</name>
</gene>
<keyword evidence="2" id="KW-1185">Reference proteome</keyword>